<proteinExistence type="inferred from homology"/>
<dbReference type="InterPro" id="IPR000462">
    <property type="entry name" value="CDP-OH_P_trans"/>
</dbReference>
<name>A0A552UI80_9SPHN</name>
<dbReference type="Pfam" id="PF01066">
    <property type="entry name" value="CDP-OH_P_transf"/>
    <property type="match status" value="1"/>
</dbReference>
<evidence type="ECO:0000256" key="1">
    <source>
        <dbReference type="ARBA" id="ARBA00022679"/>
    </source>
</evidence>
<dbReference type="AlphaFoldDB" id="A0A552UI80"/>
<evidence type="ECO:0000313" key="5">
    <source>
        <dbReference type="Proteomes" id="UP000317894"/>
    </source>
</evidence>
<keyword evidence="3" id="KW-1133">Transmembrane helix</keyword>
<comment type="caution">
    <text evidence="4">The sequence shown here is derived from an EMBL/GenBank/DDBJ whole genome shotgun (WGS) entry which is preliminary data.</text>
</comment>
<keyword evidence="3" id="KW-0472">Membrane</keyword>
<accession>A0A552UI80</accession>
<dbReference type="GO" id="GO:0016780">
    <property type="term" value="F:phosphotransferase activity, for other substituted phosphate groups"/>
    <property type="evidence" value="ECO:0007669"/>
    <property type="project" value="InterPro"/>
</dbReference>
<dbReference type="GO" id="GO:0008654">
    <property type="term" value="P:phospholipid biosynthetic process"/>
    <property type="evidence" value="ECO:0007669"/>
    <property type="project" value="InterPro"/>
</dbReference>
<organism evidence="4 5">
    <name type="scientific">Glacieibacterium frigidum</name>
    <dbReference type="NCBI Taxonomy" id="2593303"/>
    <lineage>
        <taxon>Bacteria</taxon>
        <taxon>Pseudomonadati</taxon>
        <taxon>Pseudomonadota</taxon>
        <taxon>Alphaproteobacteria</taxon>
        <taxon>Sphingomonadales</taxon>
        <taxon>Sphingosinicellaceae</taxon>
        <taxon>Glacieibacterium</taxon>
    </lineage>
</organism>
<evidence type="ECO:0000313" key="4">
    <source>
        <dbReference type="EMBL" id="TRW17897.1"/>
    </source>
</evidence>
<keyword evidence="5" id="KW-1185">Reference proteome</keyword>
<sequence length="287" mass="31230">MLTSRLTRMAVSAAPHIDDPTNAHFVHPVARALLPLAIRAGIHPNLVSITGLGFAGLSGTAYYYWHDWRFVVLGFVMMVAWHVCDGLDGALARATGKATAFGRVVDGTCDYLAFFAVLIPIAVGFPDWGDKLTLCLTAGAAHAVQAMWYEGERDAWLRRSAGVFTERPRPATGTWYDGGYNWVERKLGSRVRAIDGALSAHPDRLPAYLNATAPLLRALLPVSANGRTLAIPVFCLIGHAEYFWYWELAALTLFAIAMAATLRRAEARIVADSTAVLDQSGAPARHR</sequence>
<reference evidence="4 5" key="1">
    <citation type="submission" date="2019-07" db="EMBL/GenBank/DDBJ databases">
        <title>Novel species isolated from glacier.</title>
        <authorList>
            <person name="Liu Q."/>
            <person name="Xin Y.-H."/>
        </authorList>
    </citation>
    <scope>NUCLEOTIDE SEQUENCE [LARGE SCALE GENOMIC DNA]</scope>
    <source>
        <strain evidence="4 5">LB1R16</strain>
    </source>
</reference>
<gene>
    <name evidence="4" type="ORF">FMM06_07155</name>
</gene>
<evidence type="ECO:0000256" key="3">
    <source>
        <dbReference type="SAM" id="Phobius"/>
    </source>
</evidence>
<feature type="transmembrane region" description="Helical" evidence="3">
    <location>
        <begin position="71"/>
        <end position="92"/>
    </location>
</feature>
<feature type="transmembrane region" description="Helical" evidence="3">
    <location>
        <begin position="46"/>
        <end position="65"/>
    </location>
</feature>
<keyword evidence="3" id="KW-0812">Transmembrane</keyword>
<protein>
    <submittedName>
        <fullName evidence="4">CDP-alcohol phosphatidyltransferase family protein</fullName>
    </submittedName>
</protein>
<comment type="similarity">
    <text evidence="2">Belongs to the CDP-alcohol phosphatidyltransferase class-I family.</text>
</comment>
<evidence type="ECO:0000256" key="2">
    <source>
        <dbReference type="RuleBase" id="RU003750"/>
    </source>
</evidence>
<dbReference type="Gene3D" id="1.20.120.1760">
    <property type="match status" value="1"/>
</dbReference>
<feature type="transmembrane region" description="Helical" evidence="3">
    <location>
        <begin position="104"/>
        <end position="123"/>
    </location>
</feature>
<dbReference type="PROSITE" id="PS00379">
    <property type="entry name" value="CDP_ALCOHOL_P_TRANSF"/>
    <property type="match status" value="1"/>
</dbReference>
<dbReference type="EMBL" id="VJWA01000001">
    <property type="protein sequence ID" value="TRW17897.1"/>
    <property type="molecule type" value="Genomic_DNA"/>
</dbReference>
<dbReference type="GO" id="GO:0016020">
    <property type="term" value="C:membrane"/>
    <property type="evidence" value="ECO:0007669"/>
    <property type="project" value="InterPro"/>
</dbReference>
<dbReference type="OrthoDB" id="7390033at2"/>
<dbReference type="Proteomes" id="UP000317894">
    <property type="component" value="Unassembled WGS sequence"/>
</dbReference>
<dbReference type="InterPro" id="IPR048254">
    <property type="entry name" value="CDP_ALCOHOL_P_TRANSF_CS"/>
</dbReference>
<dbReference type="InterPro" id="IPR043130">
    <property type="entry name" value="CDP-OH_PTrfase_TM_dom"/>
</dbReference>
<keyword evidence="1 2" id="KW-0808">Transferase</keyword>
<feature type="transmembrane region" description="Helical" evidence="3">
    <location>
        <begin position="243"/>
        <end position="262"/>
    </location>
</feature>